<dbReference type="PROSITE" id="PS00923">
    <property type="entry name" value="ASP_GLU_RACEMASE_1"/>
    <property type="match status" value="1"/>
</dbReference>
<feature type="active site" description="Proton donor/acceptor" evidence="8">
    <location>
        <position position="184"/>
    </location>
</feature>
<comment type="catalytic activity">
    <reaction evidence="1 8">
        <text>L-glutamate = D-glutamate</text>
        <dbReference type="Rhea" id="RHEA:12813"/>
        <dbReference type="ChEBI" id="CHEBI:29985"/>
        <dbReference type="ChEBI" id="CHEBI:29986"/>
        <dbReference type="EC" id="5.1.1.3"/>
    </reaction>
</comment>
<evidence type="ECO:0000256" key="2">
    <source>
        <dbReference type="ARBA" id="ARBA00013090"/>
    </source>
</evidence>
<evidence type="ECO:0000256" key="4">
    <source>
        <dbReference type="ARBA" id="ARBA00022984"/>
    </source>
</evidence>
<keyword evidence="6 8" id="KW-0961">Cell wall biogenesis/degradation</keyword>
<dbReference type="EMBL" id="MN577572">
    <property type="protein sequence ID" value="QGT50804.1"/>
    <property type="molecule type" value="Genomic_DNA"/>
</dbReference>
<keyword evidence="3 8" id="KW-0133">Cell shape</keyword>
<reference evidence="9" key="1">
    <citation type="journal article" date="2020" name="J. ISSAAS">
        <title>Lactobacilli and other gastrointestinal microbiota of Peromyscus leucopus, reservoir host for agents of Lyme disease and other zoonoses in North America.</title>
        <authorList>
            <person name="Milovic A."/>
            <person name="Bassam K."/>
            <person name="Shao H."/>
            <person name="Chatzistamou I."/>
            <person name="Tufts D.M."/>
            <person name="Diuk-Wasser M."/>
            <person name="Barbour A.G."/>
        </authorList>
    </citation>
    <scope>NUCLEOTIDE SEQUENCE</scope>
    <source>
        <strain evidence="9">LL30</strain>
    </source>
</reference>
<dbReference type="InterPro" id="IPR001920">
    <property type="entry name" value="Asp/Glu_race"/>
</dbReference>
<feature type="binding site" evidence="8">
    <location>
        <begin position="10"/>
        <end position="11"/>
    </location>
    <ligand>
        <name>substrate</name>
    </ligand>
</feature>
<dbReference type="InterPro" id="IPR004391">
    <property type="entry name" value="Glu_race"/>
</dbReference>
<name>A0A650EPH9_9BACT</name>
<gene>
    <name evidence="8 9" type="primary">murI</name>
    <name evidence="9" type="ORF">Elusimicrob2101_0670</name>
</gene>
<evidence type="ECO:0000256" key="3">
    <source>
        <dbReference type="ARBA" id="ARBA00022960"/>
    </source>
</evidence>
<dbReference type="HAMAP" id="MF_00258">
    <property type="entry name" value="Glu_racemase"/>
    <property type="match status" value="1"/>
</dbReference>
<evidence type="ECO:0000256" key="7">
    <source>
        <dbReference type="ARBA" id="ARBA00070053"/>
    </source>
</evidence>
<dbReference type="GO" id="GO:0009252">
    <property type="term" value="P:peptidoglycan biosynthetic process"/>
    <property type="evidence" value="ECO:0007669"/>
    <property type="project" value="UniProtKB-UniRule"/>
</dbReference>
<sequence>MSKQAIGVFDSGLGGLTILSALRRRLPNENLIYFGDTANVPYGSKSKDTVTRFSLAIAHFLEEQNVKLIVVACNTASALALGELRKQITVPVMGVIEPGAEKAVRTTQNGKIAVLGTEATVKSRAYPKAVLKRNKHAQVTQQACPLFVPLVEENWAQTPAARLTAETYLESVAKSGADTVILGCTHYPVLKPVIAQILGKKVTLVDSADTLAEAVQTLLIQNGQAALKGKGRLTVFASDDPKRFKRLAGCLLSDKIGAVRLKKLNV</sequence>
<accession>A0A650EPH9</accession>
<feature type="binding site" evidence="8">
    <location>
        <begin position="42"/>
        <end position="43"/>
    </location>
    <ligand>
        <name>substrate</name>
    </ligand>
</feature>
<dbReference type="NCBIfam" id="TIGR00067">
    <property type="entry name" value="glut_race"/>
    <property type="match status" value="1"/>
</dbReference>
<dbReference type="FunFam" id="3.40.50.1860:FF:000002">
    <property type="entry name" value="Glutamate racemase"/>
    <property type="match status" value="1"/>
</dbReference>
<dbReference type="EC" id="5.1.1.3" evidence="2 8"/>
<evidence type="ECO:0000313" key="9">
    <source>
        <dbReference type="EMBL" id="QGT50804.1"/>
    </source>
</evidence>
<protein>
    <recommendedName>
        <fullName evidence="7 8">Glutamate racemase</fullName>
        <ecNumber evidence="2 8">5.1.1.3</ecNumber>
    </recommendedName>
</protein>
<keyword evidence="4 8" id="KW-0573">Peptidoglycan synthesis</keyword>
<feature type="binding site" evidence="8">
    <location>
        <begin position="74"/>
        <end position="75"/>
    </location>
    <ligand>
        <name>substrate</name>
    </ligand>
</feature>
<evidence type="ECO:0000256" key="6">
    <source>
        <dbReference type="ARBA" id="ARBA00023316"/>
    </source>
</evidence>
<dbReference type="PROSITE" id="PS00924">
    <property type="entry name" value="ASP_GLU_RACEMASE_2"/>
    <property type="match status" value="1"/>
</dbReference>
<dbReference type="GO" id="GO:0008360">
    <property type="term" value="P:regulation of cell shape"/>
    <property type="evidence" value="ECO:0007669"/>
    <property type="project" value="UniProtKB-KW"/>
</dbReference>
<dbReference type="SUPFAM" id="SSF53681">
    <property type="entry name" value="Aspartate/glutamate racemase"/>
    <property type="match status" value="2"/>
</dbReference>
<dbReference type="Pfam" id="PF01177">
    <property type="entry name" value="Asp_Glu_race"/>
    <property type="match status" value="1"/>
</dbReference>
<comment type="pathway">
    <text evidence="8">Cell wall biogenesis; peptidoglycan biosynthesis.</text>
</comment>
<dbReference type="InterPro" id="IPR033134">
    <property type="entry name" value="Asp/Glu_racemase_AS_2"/>
</dbReference>
<dbReference type="GO" id="GO:0008881">
    <property type="term" value="F:glutamate racemase activity"/>
    <property type="evidence" value="ECO:0007669"/>
    <property type="project" value="UniProtKB-UniRule"/>
</dbReference>
<evidence type="ECO:0000256" key="5">
    <source>
        <dbReference type="ARBA" id="ARBA00023235"/>
    </source>
</evidence>
<dbReference type="PANTHER" id="PTHR21198:SF2">
    <property type="entry name" value="GLUTAMATE RACEMASE"/>
    <property type="match status" value="1"/>
</dbReference>
<proteinExistence type="inferred from homology"/>
<keyword evidence="5 8" id="KW-0413">Isomerase</keyword>
<dbReference type="PANTHER" id="PTHR21198">
    <property type="entry name" value="GLUTAMATE RACEMASE"/>
    <property type="match status" value="1"/>
</dbReference>
<organism evidence="9">
    <name type="scientific">uncultured Elusimicrobia bacterium</name>
    <dbReference type="NCBI Taxonomy" id="699876"/>
    <lineage>
        <taxon>Bacteria</taxon>
        <taxon>Pseudomonadati</taxon>
        <taxon>Elusimicrobiota</taxon>
        <taxon>Elusimicrobia</taxon>
        <taxon>environmental samples</taxon>
    </lineage>
</organism>
<evidence type="ECO:0000256" key="8">
    <source>
        <dbReference type="HAMAP-Rule" id="MF_00258"/>
    </source>
</evidence>
<feature type="binding site" evidence="8">
    <location>
        <begin position="185"/>
        <end position="186"/>
    </location>
    <ligand>
        <name>substrate</name>
    </ligand>
</feature>
<dbReference type="InterPro" id="IPR018187">
    <property type="entry name" value="Asp/Glu_racemase_AS_1"/>
</dbReference>
<dbReference type="InterPro" id="IPR015942">
    <property type="entry name" value="Asp/Glu/hydantoin_racemase"/>
</dbReference>
<evidence type="ECO:0000256" key="1">
    <source>
        <dbReference type="ARBA" id="ARBA00001602"/>
    </source>
</evidence>
<comment type="function">
    <text evidence="8">Provides the (R)-glutamate required for cell wall biosynthesis.</text>
</comment>
<feature type="active site" description="Proton donor/acceptor" evidence="8">
    <location>
        <position position="73"/>
    </location>
</feature>
<dbReference type="Gene3D" id="3.40.50.1860">
    <property type="match status" value="2"/>
</dbReference>
<comment type="similarity">
    <text evidence="8">Belongs to the aspartate/glutamate racemases family.</text>
</comment>
<dbReference type="AlphaFoldDB" id="A0A650EPH9"/>
<dbReference type="GO" id="GO:0071555">
    <property type="term" value="P:cell wall organization"/>
    <property type="evidence" value="ECO:0007669"/>
    <property type="project" value="UniProtKB-KW"/>
</dbReference>
<dbReference type="UniPathway" id="UPA00219"/>